<keyword evidence="2" id="KW-1185">Reference proteome</keyword>
<organism evidence="1 2">
    <name type="scientific">Coraliomargarita sinensis</name>
    <dbReference type="NCBI Taxonomy" id="2174842"/>
    <lineage>
        <taxon>Bacteria</taxon>
        <taxon>Pseudomonadati</taxon>
        <taxon>Verrucomicrobiota</taxon>
        <taxon>Opitutia</taxon>
        <taxon>Puniceicoccales</taxon>
        <taxon>Coraliomargaritaceae</taxon>
        <taxon>Coraliomargarita</taxon>
    </lineage>
</organism>
<dbReference type="InterPro" id="IPR030987">
    <property type="entry name" value="AbiV"/>
</dbReference>
<sequence>MKLPDFIDELIPLPGCFLVFDDDDKSEAEDEEEKVFLDSSKDPEKAEAVLGVFRMSKSNSISLLQEATVLNENGFYPRAAALAIMSYEELGKSQIAADYYTKLIPESIYKAAFRKHEKTAYTSRHRAIGNHEKVKHGFYINKSIARELETMRQRALYVDENNNPSESFSKDDAELIISKVAEHQRAIEHAEQLNCRIGSKALFK</sequence>
<dbReference type="RefSeq" id="WP_110132274.1">
    <property type="nucleotide sequence ID" value="NZ_QHJQ01000020.1"/>
</dbReference>
<dbReference type="OrthoDB" id="1454114at2"/>
<reference evidence="1 2" key="1">
    <citation type="submission" date="2018-05" db="EMBL/GenBank/DDBJ databases">
        <title>Coraliomargarita sinensis sp. nov., isolated from a marine solar saltern.</title>
        <authorList>
            <person name="Zhou L.Y."/>
        </authorList>
    </citation>
    <scope>NUCLEOTIDE SEQUENCE [LARGE SCALE GENOMIC DNA]</scope>
    <source>
        <strain evidence="1 2">WN38</strain>
    </source>
</reference>
<dbReference type="Pfam" id="PF18728">
    <property type="entry name" value="HEPN_AbiV"/>
    <property type="match status" value="1"/>
</dbReference>
<evidence type="ECO:0000313" key="2">
    <source>
        <dbReference type="Proteomes" id="UP000247099"/>
    </source>
</evidence>
<accession>A0A317ZFZ4</accession>
<dbReference type="Proteomes" id="UP000247099">
    <property type="component" value="Unassembled WGS sequence"/>
</dbReference>
<gene>
    <name evidence="1" type="ORF">DDZ13_14990</name>
</gene>
<dbReference type="EMBL" id="QHJQ01000020">
    <property type="protein sequence ID" value="PXA02858.1"/>
    <property type="molecule type" value="Genomic_DNA"/>
</dbReference>
<name>A0A317ZFZ4_9BACT</name>
<protein>
    <submittedName>
        <fullName evidence="1">Uncharacterized protein</fullName>
    </submittedName>
</protein>
<evidence type="ECO:0000313" key="1">
    <source>
        <dbReference type="EMBL" id="PXA02858.1"/>
    </source>
</evidence>
<comment type="caution">
    <text evidence="1">The sequence shown here is derived from an EMBL/GenBank/DDBJ whole genome shotgun (WGS) entry which is preliminary data.</text>
</comment>
<dbReference type="NCBIfam" id="TIGR04498">
    <property type="entry name" value="AbiV_defense"/>
    <property type="match status" value="1"/>
</dbReference>
<dbReference type="AlphaFoldDB" id="A0A317ZFZ4"/>
<dbReference type="InParanoid" id="A0A317ZFZ4"/>
<proteinExistence type="predicted"/>